<evidence type="ECO:0000313" key="7">
    <source>
        <dbReference type="Proteomes" id="UP000799423"/>
    </source>
</evidence>
<feature type="transmembrane region" description="Helical" evidence="4">
    <location>
        <begin position="329"/>
        <end position="351"/>
    </location>
</feature>
<keyword evidence="2" id="KW-0808">Transferase</keyword>
<feature type="transmembrane region" description="Helical" evidence="4">
    <location>
        <begin position="264"/>
        <end position="288"/>
    </location>
</feature>
<keyword evidence="4" id="KW-0472">Membrane</keyword>
<gene>
    <name evidence="6" type="ORF">T440DRAFT_471770</name>
</gene>
<feature type="transmembrane region" description="Helical" evidence="4">
    <location>
        <begin position="224"/>
        <end position="243"/>
    </location>
</feature>
<keyword evidence="4" id="KW-1133">Transmembrane helix</keyword>
<feature type="transmembrane region" description="Helical" evidence="4">
    <location>
        <begin position="34"/>
        <end position="55"/>
    </location>
</feature>
<dbReference type="Pfam" id="PF05686">
    <property type="entry name" value="Glyco_transf_90"/>
    <property type="match status" value="1"/>
</dbReference>
<feature type="transmembrane region" description="Helical" evidence="4">
    <location>
        <begin position="363"/>
        <end position="383"/>
    </location>
</feature>
<dbReference type="PANTHER" id="PTHR12203">
    <property type="entry name" value="KDEL LYS-ASP-GLU-LEU CONTAINING - RELATED"/>
    <property type="match status" value="1"/>
</dbReference>
<feature type="compositionally biased region" description="Basic and acidic residues" evidence="3">
    <location>
        <begin position="607"/>
        <end position="625"/>
    </location>
</feature>
<dbReference type="AlphaFoldDB" id="A0A6A7AUP3"/>
<dbReference type="PANTHER" id="PTHR12203:SF35">
    <property type="entry name" value="PROTEIN O-GLUCOSYLTRANSFERASE 1"/>
    <property type="match status" value="1"/>
</dbReference>
<feature type="transmembrane region" description="Helical" evidence="4">
    <location>
        <begin position="131"/>
        <end position="149"/>
    </location>
</feature>
<feature type="transmembrane region" description="Helical" evidence="4">
    <location>
        <begin position="404"/>
        <end position="421"/>
    </location>
</feature>
<evidence type="ECO:0000256" key="2">
    <source>
        <dbReference type="ARBA" id="ARBA00022679"/>
    </source>
</evidence>
<keyword evidence="7" id="KW-1185">Reference proteome</keyword>
<feature type="domain" description="Glycosyl transferase CAP10" evidence="5">
    <location>
        <begin position="684"/>
        <end position="980"/>
    </location>
</feature>
<feature type="transmembrane region" description="Helical" evidence="4">
    <location>
        <begin position="184"/>
        <end position="204"/>
    </location>
</feature>
<dbReference type="Proteomes" id="UP000799423">
    <property type="component" value="Unassembled WGS sequence"/>
</dbReference>
<proteinExistence type="inferred from homology"/>
<evidence type="ECO:0000256" key="1">
    <source>
        <dbReference type="ARBA" id="ARBA00010118"/>
    </source>
</evidence>
<reference evidence="6" key="1">
    <citation type="submission" date="2020-01" db="EMBL/GenBank/DDBJ databases">
        <authorList>
            <consortium name="DOE Joint Genome Institute"/>
            <person name="Haridas S."/>
            <person name="Albert R."/>
            <person name="Binder M."/>
            <person name="Bloem J."/>
            <person name="Labutti K."/>
            <person name="Salamov A."/>
            <person name="Andreopoulos B."/>
            <person name="Baker S.E."/>
            <person name="Barry K."/>
            <person name="Bills G."/>
            <person name="Bluhm B.H."/>
            <person name="Cannon C."/>
            <person name="Castanera R."/>
            <person name="Culley D.E."/>
            <person name="Daum C."/>
            <person name="Ezra D."/>
            <person name="Gonzalez J.B."/>
            <person name="Henrissat B."/>
            <person name="Kuo A."/>
            <person name="Liang C."/>
            <person name="Lipzen A."/>
            <person name="Lutzoni F."/>
            <person name="Magnuson J."/>
            <person name="Mondo S."/>
            <person name="Nolan M."/>
            <person name="Ohm R."/>
            <person name="Pangilinan J."/>
            <person name="Park H.-J."/>
            <person name="Ramirez L."/>
            <person name="Alfaro M."/>
            <person name="Sun H."/>
            <person name="Tritt A."/>
            <person name="Yoshinaga Y."/>
            <person name="Zwiers L.-H."/>
            <person name="Turgeon B.G."/>
            <person name="Goodwin S.B."/>
            <person name="Spatafora J.W."/>
            <person name="Crous P.W."/>
            <person name="Grigoriev I.V."/>
        </authorList>
    </citation>
    <scope>NUCLEOTIDE SEQUENCE</scope>
    <source>
        <strain evidence="6">IPT5</strain>
    </source>
</reference>
<dbReference type="SMART" id="SM00672">
    <property type="entry name" value="CAP10"/>
    <property type="match status" value="1"/>
</dbReference>
<feature type="transmembrane region" description="Helical" evidence="4">
    <location>
        <begin position="303"/>
        <end position="322"/>
    </location>
</feature>
<keyword evidence="4" id="KW-0812">Transmembrane</keyword>
<sequence>MDRKALIFPCGLVLASGYLSTAPAVDYSFAFDKPLHTVGVVLLLTGLAIVAIEAWRARTAQPRPPTRFVAIALSERQRRPPGEEIWTEAGQPGRRRVWTVRAVGALLAVLMFALCGRIAVFHRVVKDVECAGPSTLPFLPLVLAFYHSIRHPSQRQYPAWSADSRPRTYLDRVSNFVFDGSTRYIVPSILLSISSFLVNVKAGALRSTYICPVANSTATGISSLQFIAFLLDCIIVQILYRLVDDGISPPDDWTIHLQDGTSNHLIIGLTFIASSMILLVAGIVLYPAMPEHREWLLSFPSEYLLGLLRLALMIPFMTLCFLKSARSSGVMSAMLIAAFTSAYLGVLRALGTGVSYSFPPKPTVGLVLCLSLLTMALIIHLLTDSNIETRIRSTIPVRLGRNQSAAFIVLLIAFSIGVVVYRRQGPVMEHPITTLLEAADTEHERWASQAYKSHSLAEAVIHYQQRYKRDPPPNFDKWYEFAVARSSIVIDDYDNIEEDLAPFSSFNADDLRLRTATVLATNEAVGGVRIRDGKAEVFTNVPGTHRWQMDGVVDMIQRFAASLPDMDLAMNLQDEPRVAVPYERLQDALENPQPYPTPAPSNPGRDFSSERAKSWPSPEHIRTDPHFFDDSRIQSSFQTYGSAACSSNSRARKERHWNTKSFCHTCTQPHSMGAFVANWTISADPCHQPDIANLHGMHLSPSALMGTHDIVPIFSQSRPPGYADIRYPSPWNYMDKTKYEFDEKFPDPHFQDKENVLFWRGTTTEGLTTQGTWKGMLRQRLVHLVNNETARQPILLPKPDHSGQLEYMLKRTTDIKRLLEAKMDIRFVDKIVRCAGQDCVDQTREFGLRDMIDIKQNWRYRYLFDADGSGFSGRFIPLLRSNSVVFKTALFREWYEGRLTAWKHFVPVDLRLHDLFSSMAYFGGYGVEERNKRMMEGRAKEAEAIARQGKVWTEKVLRKEDMEIYMFRLLLEWGRLTDDRRTEVGFRMGKGSVERGAAQEL</sequence>
<protein>
    <submittedName>
        <fullName evidence="6">Glycosyltransferase family 90 protein</fullName>
    </submittedName>
</protein>
<evidence type="ECO:0000256" key="3">
    <source>
        <dbReference type="SAM" id="MobiDB-lite"/>
    </source>
</evidence>
<dbReference type="InterPro" id="IPR006598">
    <property type="entry name" value="CAP10"/>
</dbReference>
<evidence type="ECO:0000313" key="6">
    <source>
        <dbReference type="EMBL" id="KAF2846504.1"/>
    </source>
</evidence>
<feature type="transmembrane region" description="Helical" evidence="4">
    <location>
        <begin position="102"/>
        <end position="125"/>
    </location>
</feature>
<dbReference type="InterPro" id="IPR051091">
    <property type="entry name" value="O-Glucosyltr/Glycosyltrsf_90"/>
</dbReference>
<comment type="similarity">
    <text evidence="1">Belongs to the glycosyltransferase 90 family.</text>
</comment>
<evidence type="ECO:0000259" key="5">
    <source>
        <dbReference type="SMART" id="SM00672"/>
    </source>
</evidence>
<dbReference type="OrthoDB" id="541052at2759"/>
<dbReference type="GO" id="GO:0016740">
    <property type="term" value="F:transferase activity"/>
    <property type="evidence" value="ECO:0007669"/>
    <property type="project" value="UniProtKB-KW"/>
</dbReference>
<dbReference type="EMBL" id="MU006334">
    <property type="protein sequence ID" value="KAF2846504.1"/>
    <property type="molecule type" value="Genomic_DNA"/>
</dbReference>
<organism evidence="6 7">
    <name type="scientific">Plenodomus tracheiphilus IPT5</name>
    <dbReference type="NCBI Taxonomy" id="1408161"/>
    <lineage>
        <taxon>Eukaryota</taxon>
        <taxon>Fungi</taxon>
        <taxon>Dikarya</taxon>
        <taxon>Ascomycota</taxon>
        <taxon>Pezizomycotina</taxon>
        <taxon>Dothideomycetes</taxon>
        <taxon>Pleosporomycetidae</taxon>
        <taxon>Pleosporales</taxon>
        <taxon>Pleosporineae</taxon>
        <taxon>Leptosphaeriaceae</taxon>
        <taxon>Plenodomus</taxon>
    </lineage>
</organism>
<accession>A0A6A7AUP3</accession>
<feature type="region of interest" description="Disordered" evidence="3">
    <location>
        <begin position="589"/>
        <end position="625"/>
    </location>
</feature>
<name>A0A6A7AUP3_9PLEO</name>
<evidence type="ECO:0000256" key="4">
    <source>
        <dbReference type="SAM" id="Phobius"/>
    </source>
</evidence>